<gene>
    <name evidence="1" type="ORF">DFR56_101566</name>
</gene>
<accession>A0A2V3W965</accession>
<organism evidence="1 2">
    <name type="scientific">Pseudogracilibacillus auburnensis</name>
    <dbReference type="NCBI Taxonomy" id="1494959"/>
    <lineage>
        <taxon>Bacteria</taxon>
        <taxon>Bacillati</taxon>
        <taxon>Bacillota</taxon>
        <taxon>Bacilli</taxon>
        <taxon>Bacillales</taxon>
        <taxon>Bacillaceae</taxon>
        <taxon>Pseudogracilibacillus</taxon>
    </lineage>
</organism>
<dbReference type="AlphaFoldDB" id="A0A2V3W965"/>
<comment type="caution">
    <text evidence="1">The sequence shown here is derived from an EMBL/GenBank/DDBJ whole genome shotgun (WGS) entry which is preliminary data.</text>
</comment>
<protein>
    <submittedName>
        <fullName evidence="1">Uncharacterized protein</fullName>
    </submittedName>
</protein>
<evidence type="ECO:0000313" key="2">
    <source>
        <dbReference type="Proteomes" id="UP000247978"/>
    </source>
</evidence>
<evidence type="ECO:0000313" key="1">
    <source>
        <dbReference type="EMBL" id="PXW90652.1"/>
    </source>
</evidence>
<proteinExistence type="predicted"/>
<keyword evidence="2" id="KW-1185">Reference proteome</keyword>
<sequence>MFTGCSVDEVIRVGTPFGDNGTEGVKFHNEMKDSESIEALRKVIDKVKEIEKPEDLDKEPKIFFSLDIPKEGIAEIRLYVWYQDDGSSILYNDGSDSYFTLTKKQTKELKSILE</sequence>
<reference evidence="1 2" key="1">
    <citation type="submission" date="2018-05" db="EMBL/GenBank/DDBJ databases">
        <title>Genomic Encyclopedia of Type Strains, Phase IV (KMG-IV): sequencing the most valuable type-strain genomes for metagenomic binning, comparative biology and taxonomic classification.</title>
        <authorList>
            <person name="Goeker M."/>
        </authorList>
    </citation>
    <scope>NUCLEOTIDE SEQUENCE [LARGE SCALE GENOMIC DNA]</scope>
    <source>
        <strain evidence="1 2">DSM 28556</strain>
    </source>
</reference>
<name>A0A2V3W965_9BACI</name>
<dbReference type="EMBL" id="QJJQ01000001">
    <property type="protein sequence ID" value="PXW90652.1"/>
    <property type="molecule type" value="Genomic_DNA"/>
</dbReference>
<dbReference type="Proteomes" id="UP000247978">
    <property type="component" value="Unassembled WGS sequence"/>
</dbReference>